<keyword evidence="5 6" id="KW-0472">Membrane</keyword>
<dbReference type="Proteomes" id="UP000823749">
    <property type="component" value="Chromosome 11"/>
</dbReference>
<evidence type="ECO:0000256" key="6">
    <source>
        <dbReference type="SAM" id="Phobius"/>
    </source>
</evidence>
<evidence type="ECO:0000256" key="5">
    <source>
        <dbReference type="ARBA" id="ARBA00023136"/>
    </source>
</evidence>
<feature type="transmembrane region" description="Helical" evidence="6">
    <location>
        <begin position="53"/>
        <end position="77"/>
    </location>
</feature>
<evidence type="ECO:0000313" key="8">
    <source>
        <dbReference type="Proteomes" id="UP000823749"/>
    </source>
</evidence>
<proteinExistence type="inferred from homology"/>
<evidence type="ECO:0000256" key="2">
    <source>
        <dbReference type="ARBA" id="ARBA00010199"/>
    </source>
</evidence>
<dbReference type="GO" id="GO:0016020">
    <property type="term" value="C:membrane"/>
    <property type="evidence" value="ECO:0007669"/>
    <property type="project" value="UniProtKB-SubCell"/>
</dbReference>
<dbReference type="EMBL" id="JACTNZ010000011">
    <property type="protein sequence ID" value="KAG5523785.1"/>
    <property type="molecule type" value="Genomic_DNA"/>
</dbReference>
<reference evidence="7" key="1">
    <citation type="submission" date="2020-08" db="EMBL/GenBank/DDBJ databases">
        <title>Plant Genome Project.</title>
        <authorList>
            <person name="Zhang R.-G."/>
        </authorList>
    </citation>
    <scope>NUCLEOTIDE SEQUENCE</scope>
    <source>
        <strain evidence="7">WSP0</strain>
        <tissue evidence="7">Leaf</tissue>
    </source>
</reference>
<sequence>MEKSINRNGKFLNPIDLDILDSYFLQFVAGSQPINALAFVLDGLYYGVSDFGYAAYSMVLVGMISSVFLVIAAPLYAAKTRWEGSNNGTPKQSAAASQPVDEIKQIPAGNNRTTNNYLRKDGQNCGNFITMENTPFCHNNVWKVGCLLDLCNQITILMVVLRTSRHALRMMKCLKLALENDECLKLASERMTKCLKLASKNEEFVVA</sequence>
<dbReference type="AlphaFoldDB" id="A0AAV6IAX9"/>
<gene>
    <name evidence="7" type="ORF">RHGRI_030696</name>
</gene>
<dbReference type="PANTHER" id="PTHR42893">
    <property type="entry name" value="PROTEIN DETOXIFICATION 44, CHLOROPLASTIC-RELATED"/>
    <property type="match status" value="1"/>
</dbReference>
<keyword evidence="4 6" id="KW-1133">Transmembrane helix</keyword>
<comment type="caution">
    <text evidence="7">The sequence shown here is derived from an EMBL/GenBank/DDBJ whole genome shotgun (WGS) entry which is preliminary data.</text>
</comment>
<accession>A0AAV6IAX9</accession>
<evidence type="ECO:0000256" key="1">
    <source>
        <dbReference type="ARBA" id="ARBA00004141"/>
    </source>
</evidence>
<evidence type="ECO:0000256" key="4">
    <source>
        <dbReference type="ARBA" id="ARBA00022989"/>
    </source>
</evidence>
<evidence type="ECO:0000313" key="7">
    <source>
        <dbReference type="EMBL" id="KAG5523785.1"/>
    </source>
</evidence>
<comment type="similarity">
    <text evidence="2">Belongs to the multi antimicrobial extrusion (MATE) (TC 2.A.66.1) family.</text>
</comment>
<keyword evidence="8" id="KW-1185">Reference proteome</keyword>
<name>A0AAV6IAX9_9ERIC</name>
<evidence type="ECO:0000256" key="3">
    <source>
        <dbReference type="ARBA" id="ARBA00022692"/>
    </source>
</evidence>
<comment type="subcellular location">
    <subcellularLocation>
        <location evidence="1">Membrane</location>
        <topology evidence="1">Multi-pass membrane protein</topology>
    </subcellularLocation>
</comment>
<organism evidence="7 8">
    <name type="scientific">Rhododendron griersonianum</name>
    <dbReference type="NCBI Taxonomy" id="479676"/>
    <lineage>
        <taxon>Eukaryota</taxon>
        <taxon>Viridiplantae</taxon>
        <taxon>Streptophyta</taxon>
        <taxon>Embryophyta</taxon>
        <taxon>Tracheophyta</taxon>
        <taxon>Spermatophyta</taxon>
        <taxon>Magnoliopsida</taxon>
        <taxon>eudicotyledons</taxon>
        <taxon>Gunneridae</taxon>
        <taxon>Pentapetalae</taxon>
        <taxon>asterids</taxon>
        <taxon>Ericales</taxon>
        <taxon>Ericaceae</taxon>
        <taxon>Ericoideae</taxon>
        <taxon>Rhodoreae</taxon>
        <taxon>Rhododendron</taxon>
    </lineage>
</organism>
<protein>
    <submittedName>
        <fullName evidence="7">Uncharacterized protein</fullName>
    </submittedName>
</protein>
<dbReference type="PANTHER" id="PTHR42893:SF46">
    <property type="entry name" value="PROTEIN DETOXIFICATION 44, CHLOROPLASTIC"/>
    <property type="match status" value="1"/>
</dbReference>
<keyword evidence="3 6" id="KW-0812">Transmembrane</keyword>
<feature type="transmembrane region" description="Helical" evidence="6">
    <location>
        <begin position="23"/>
        <end position="41"/>
    </location>
</feature>
<dbReference type="InterPro" id="IPR044644">
    <property type="entry name" value="DinF-like"/>
</dbReference>